<evidence type="ECO:0000256" key="2">
    <source>
        <dbReference type="SAM" id="SignalP"/>
    </source>
</evidence>
<dbReference type="AlphaFoldDB" id="A0A4R6DWQ5"/>
<name>A0A4R6DWQ5_9RHOO</name>
<gene>
    <name evidence="3" type="ORF">C7389_111156</name>
</gene>
<feature type="signal peptide" evidence="2">
    <location>
        <begin position="1"/>
        <end position="25"/>
    </location>
</feature>
<feature type="chain" id="PRO_5020707793" description="Beta-barrel assembly machine subunit BamE" evidence="2">
    <location>
        <begin position="26"/>
        <end position="159"/>
    </location>
</feature>
<sequence length="159" mass="17717">MKLPFLHRLPVFLAVLLLAGCSAFAPPRPYTSEAEVLAARGHPTQRWNNADGSTTLQYATQPFGESCLMVTVDAQGRVLRQEDGLSDAGRAKVKVGMSKEEVNRLLGAHRSVQYFALSREEVWDWNIENTGPGIATLFNVHFVDGRVVRTSQTYIHFPF</sequence>
<accession>A0A4R6DWQ5</accession>
<dbReference type="InterPro" id="IPR037873">
    <property type="entry name" value="BamE-like"/>
</dbReference>
<proteinExistence type="predicted"/>
<dbReference type="Proteomes" id="UP000295129">
    <property type="component" value="Unassembled WGS sequence"/>
</dbReference>
<dbReference type="Gene3D" id="3.30.1450.10">
    <property type="match status" value="1"/>
</dbReference>
<evidence type="ECO:0000313" key="4">
    <source>
        <dbReference type="Proteomes" id="UP000295129"/>
    </source>
</evidence>
<keyword evidence="4" id="KW-1185">Reference proteome</keyword>
<organism evidence="3 4">
    <name type="scientific">Azoarcus indigens</name>
    <dbReference type="NCBI Taxonomy" id="29545"/>
    <lineage>
        <taxon>Bacteria</taxon>
        <taxon>Pseudomonadati</taxon>
        <taxon>Pseudomonadota</taxon>
        <taxon>Betaproteobacteria</taxon>
        <taxon>Rhodocyclales</taxon>
        <taxon>Zoogloeaceae</taxon>
        <taxon>Azoarcus</taxon>
    </lineage>
</organism>
<dbReference type="EMBL" id="SNVV01000011">
    <property type="protein sequence ID" value="TDN49677.1"/>
    <property type="molecule type" value="Genomic_DNA"/>
</dbReference>
<keyword evidence="1 2" id="KW-0732">Signal</keyword>
<reference evidence="3 4" key="1">
    <citation type="submission" date="2019-03" db="EMBL/GenBank/DDBJ databases">
        <title>Genomic Encyclopedia of Type Strains, Phase IV (KMG-IV): sequencing the most valuable type-strain genomes for metagenomic binning, comparative biology and taxonomic classification.</title>
        <authorList>
            <person name="Goeker M."/>
        </authorList>
    </citation>
    <scope>NUCLEOTIDE SEQUENCE [LARGE SCALE GENOMIC DNA]</scope>
    <source>
        <strain evidence="3 4">DSM 12121</strain>
    </source>
</reference>
<evidence type="ECO:0000313" key="3">
    <source>
        <dbReference type="EMBL" id="TDN49677.1"/>
    </source>
</evidence>
<dbReference type="OrthoDB" id="5297256at2"/>
<evidence type="ECO:0000256" key="1">
    <source>
        <dbReference type="ARBA" id="ARBA00022729"/>
    </source>
</evidence>
<dbReference type="PROSITE" id="PS51257">
    <property type="entry name" value="PROKAR_LIPOPROTEIN"/>
    <property type="match status" value="1"/>
</dbReference>
<protein>
    <recommendedName>
        <fullName evidence="5">Beta-barrel assembly machine subunit BamE</fullName>
    </recommendedName>
</protein>
<comment type="caution">
    <text evidence="3">The sequence shown here is derived from an EMBL/GenBank/DDBJ whole genome shotgun (WGS) entry which is preliminary data.</text>
</comment>
<dbReference type="RefSeq" id="WP_133592525.1">
    <property type="nucleotide sequence ID" value="NZ_SNVV01000011.1"/>
</dbReference>
<evidence type="ECO:0008006" key="5">
    <source>
        <dbReference type="Google" id="ProtNLM"/>
    </source>
</evidence>